<dbReference type="InterPro" id="IPR028082">
    <property type="entry name" value="Peripla_BP_I"/>
</dbReference>
<dbReference type="SMART" id="SM00354">
    <property type="entry name" value="HTH_LACI"/>
    <property type="match status" value="1"/>
</dbReference>
<dbReference type="Proteomes" id="UP000215185">
    <property type="component" value="Chromosome 1"/>
</dbReference>
<dbReference type="PROSITE" id="PS50932">
    <property type="entry name" value="HTH_LACI_2"/>
    <property type="match status" value="1"/>
</dbReference>
<dbReference type="SUPFAM" id="SSF53822">
    <property type="entry name" value="Periplasmic binding protein-like I"/>
    <property type="match status" value="1"/>
</dbReference>
<dbReference type="PROSITE" id="PS00356">
    <property type="entry name" value="HTH_LACI_1"/>
    <property type="match status" value="1"/>
</dbReference>
<dbReference type="STRING" id="1123308.GCA_000380085_00428"/>
<dbReference type="GO" id="GO:0000976">
    <property type="term" value="F:transcription cis-regulatory region binding"/>
    <property type="evidence" value="ECO:0007669"/>
    <property type="project" value="TreeGrafter"/>
</dbReference>
<dbReference type="Pfam" id="PF13377">
    <property type="entry name" value="Peripla_BP_3"/>
    <property type="match status" value="1"/>
</dbReference>
<keyword evidence="2" id="KW-0805">Transcription regulation</keyword>
<dbReference type="PRINTS" id="PR00036">
    <property type="entry name" value="HTHLACI"/>
</dbReference>
<dbReference type="Gene3D" id="3.40.50.2300">
    <property type="match status" value="2"/>
</dbReference>
<evidence type="ECO:0000256" key="4">
    <source>
        <dbReference type="ARBA" id="ARBA00023163"/>
    </source>
</evidence>
<keyword evidence="3" id="KW-0238">DNA-binding</keyword>
<name>A0A239SL31_9STRE</name>
<dbReference type="EMBL" id="LT906439">
    <property type="protein sequence ID" value="SNU86140.1"/>
    <property type="molecule type" value="Genomic_DNA"/>
</dbReference>
<evidence type="ECO:0000313" key="6">
    <source>
        <dbReference type="EMBL" id="SNU86140.1"/>
    </source>
</evidence>
<dbReference type="InterPro" id="IPR010982">
    <property type="entry name" value="Lambda_DNA-bd_dom_sf"/>
</dbReference>
<evidence type="ECO:0000256" key="1">
    <source>
        <dbReference type="ARBA" id="ARBA00022491"/>
    </source>
</evidence>
<proteinExistence type="predicted"/>
<evidence type="ECO:0000256" key="2">
    <source>
        <dbReference type="ARBA" id="ARBA00023015"/>
    </source>
</evidence>
<dbReference type="OrthoDB" id="9796186at2"/>
<feature type="domain" description="HTH lacI-type" evidence="5">
    <location>
        <begin position="2"/>
        <end position="55"/>
    </location>
</feature>
<dbReference type="Gene3D" id="1.10.260.40">
    <property type="entry name" value="lambda repressor-like DNA-binding domains"/>
    <property type="match status" value="1"/>
</dbReference>
<dbReference type="CDD" id="cd01392">
    <property type="entry name" value="HTH_LacI"/>
    <property type="match status" value="1"/>
</dbReference>
<accession>A0A239SL31</accession>
<evidence type="ECO:0000313" key="7">
    <source>
        <dbReference type="Proteomes" id="UP000215185"/>
    </source>
</evidence>
<sequence length="324" mass="35670">MATMKDVAHLAGVGVGTVSRVINNGQVKASTRQKVEEAIAQLNYEPDNYARGLKLQKTFVVALILPTVWHPFYGEFAYHVENELAKLGYKCMICNSDGRSDRELEYIKMMQQNKVDGIIALTYSDIDPYITSALPFVSVDRHFSNEAVSVSADNMGAGSLAAETLVTKGCQNIAYIGGKAKYPTEVGKRQLGFTEKSEKLGVANTFLLMSEPIHDMEGQIERFFKENPTLDGIFAINDFMALDIIRVLNHMGKSVPEDVQIIGCDGIRMAAERPIVVSTIRQPLEQMAITSVTSLIGLMNKEDVPTYNVLPISYIEGSSTKNSS</sequence>
<evidence type="ECO:0000256" key="3">
    <source>
        <dbReference type="ARBA" id="ARBA00023125"/>
    </source>
</evidence>
<protein>
    <submittedName>
        <fullName evidence="6">Transcriptional regulator</fullName>
    </submittedName>
</protein>
<dbReference type="Pfam" id="PF00356">
    <property type="entry name" value="LacI"/>
    <property type="match status" value="1"/>
</dbReference>
<keyword evidence="7" id="KW-1185">Reference proteome</keyword>
<dbReference type="CDD" id="cd06291">
    <property type="entry name" value="PBP1_Qymf-like"/>
    <property type="match status" value="1"/>
</dbReference>
<dbReference type="PANTHER" id="PTHR30146">
    <property type="entry name" value="LACI-RELATED TRANSCRIPTIONAL REPRESSOR"/>
    <property type="match status" value="1"/>
</dbReference>
<gene>
    <name evidence="6" type="primary">ccpA_1</name>
    <name evidence="6" type="ORF">SAMEA4412692_00097</name>
</gene>
<dbReference type="eggNOG" id="COG1609">
    <property type="taxonomic scope" value="Bacteria"/>
</dbReference>
<dbReference type="SUPFAM" id="SSF47413">
    <property type="entry name" value="lambda repressor-like DNA-binding domains"/>
    <property type="match status" value="1"/>
</dbReference>
<dbReference type="InterPro" id="IPR046335">
    <property type="entry name" value="LacI/GalR-like_sensor"/>
</dbReference>
<keyword evidence="4" id="KW-0804">Transcription</keyword>
<organism evidence="6 7">
    <name type="scientific">Streptococcus merionis</name>
    <dbReference type="NCBI Taxonomy" id="400065"/>
    <lineage>
        <taxon>Bacteria</taxon>
        <taxon>Bacillati</taxon>
        <taxon>Bacillota</taxon>
        <taxon>Bacilli</taxon>
        <taxon>Lactobacillales</taxon>
        <taxon>Streptococcaceae</taxon>
        <taxon>Streptococcus</taxon>
    </lineage>
</organism>
<dbReference type="GO" id="GO:0003700">
    <property type="term" value="F:DNA-binding transcription factor activity"/>
    <property type="evidence" value="ECO:0007669"/>
    <property type="project" value="TreeGrafter"/>
</dbReference>
<reference evidence="6 7" key="1">
    <citation type="submission" date="2017-06" db="EMBL/GenBank/DDBJ databases">
        <authorList>
            <consortium name="Pathogen Informatics"/>
        </authorList>
    </citation>
    <scope>NUCLEOTIDE SEQUENCE [LARGE SCALE GENOMIC DNA]</scope>
    <source>
        <strain evidence="6 7">NCTC13788</strain>
    </source>
</reference>
<dbReference type="PANTHER" id="PTHR30146:SF95">
    <property type="entry name" value="RIBOSE OPERON REPRESSOR"/>
    <property type="match status" value="1"/>
</dbReference>
<dbReference type="KEGG" id="smen:SAMEA4412692_0097"/>
<dbReference type="AlphaFoldDB" id="A0A239SL31"/>
<dbReference type="RefSeq" id="WP_018372991.1">
    <property type="nucleotide sequence ID" value="NZ_LT906439.1"/>
</dbReference>
<keyword evidence="1" id="KW-0678">Repressor</keyword>
<dbReference type="InterPro" id="IPR000843">
    <property type="entry name" value="HTH_LacI"/>
</dbReference>
<evidence type="ECO:0000259" key="5">
    <source>
        <dbReference type="PROSITE" id="PS50932"/>
    </source>
</evidence>